<name>A0ACB9W1E2_CHAAC</name>
<dbReference type="Proteomes" id="UP001057452">
    <property type="component" value="Chromosome 20"/>
</dbReference>
<gene>
    <name evidence="1" type="ORF">KUCAC02_017240</name>
</gene>
<protein>
    <submittedName>
        <fullName evidence="1">Uncharacterized protein</fullName>
    </submittedName>
</protein>
<accession>A0ACB9W1E2</accession>
<keyword evidence="2" id="KW-1185">Reference proteome</keyword>
<proteinExistence type="predicted"/>
<feature type="non-terminal residue" evidence="1">
    <location>
        <position position="1"/>
    </location>
</feature>
<evidence type="ECO:0000313" key="1">
    <source>
        <dbReference type="EMBL" id="KAI4806414.1"/>
    </source>
</evidence>
<dbReference type="EMBL" id="CM043804">
    <property type="protein sequence ID" value="KAI4806414.1"/>
    <property type="molecule type" value="Genomic_DNA"/>
</dbReference>
<sequence length="247" mass="28003">DSETEERKMSTWQFVADGTAASAAVPQLRGQRQGPLSAITQNNGDSMVLVDCAQPYSSLTQEEAEWLSRIKMRSLYQLLLFFPCCLFRTSWRCSQRRRRMAGLCLADLSPIAGFAGASVLSLNMTDTIFSTHALPGWRWGFRVGVLGLWLCLSKVSDGRGENKERKEERSARKRREREEKAVLLVELSGRRAGRRGVRWQESGTAAQLCFCVEGPSRLVSLYFIVREKKGRETQETYDVQRVRSRLG</sequence>
<feature type="non-terminal residue" evidence="1">
    <location>
        <position position="247"/>
    </location>
</feature>
<organism evidence="1 2">
    <name type="scientific">Chaenocephalus aceratus</name>
    <name type="common">Blackfin icefish</name>
    <name type="synonym">Chaenichthys aceratus</name>
    <dbReference type="NCBI Taxonomy" id="36190"/>
    <lineage>
        <taxon>Eukaryota</taxon>
        <taxon>Metazoa</taxon>
        <taxon>Chordata</taxon>
        <taxon>Craniata</taxon>
        <taxon>Vertebrata</taxon>
        <taxon>Euteleostomi</taxon>
        <taxon>Actinopterygii</taxon>
        <taxon>Neopterygii</taxon>
        <taxon>Teleostei</taxon>
        <taxon>Neoteleostei</taxon>
        <taxon>Acanthomorphata</taxon>
        <taxon>Eupercaria</taxon>
        <taxon>Perciformes</taxon>
        <taxon>Notothenioidei</taxon>
        <taxon>Channichthyidae</taxon>
        <taxon>Chaenocephalus</taxon>
    </lineage>
</organism>
<reference evidence="1" key="1">
    <citation type="submission" date="2022-05" db="EMBL/GenBank/DDBJ databases">
        <title>Chromosome-level genome of Chaenocephalus aceratus.</title>
        <authorList>
            <person name="Park H."/>
        </authorList>
    </citation>
    <scope>NUCLEOTIDE SEQUENCE</scope>
    <source>
        <strain evidence="1">KU_202001</strain>
    </source>
</reference>
<evidence type="ECO:0000313" key="2">
    <source>
        <dbReference type="Proteomes" id="UP001057452"/>
    </source>
</evidence>
<comment type="caution">
    <text evidence="1">The sequence shown here is derived from an EMBL/GenBank/DDBJ whole genome shotgun (WGS) entry which is preliminary data.</text>
</comment>